<feature type="compositionally biased region" description="Polar residues" evidence="2">
    <location>
        <begin position="337"/>
        <end position="347"/>
    </location>
</feature>
<feature type="compositionally biased region" description="Acidic residues" evidence="2">
    <location>
        <begin position="795"/>
        <end position="810"/>
    </location>
</feature>
<reference evidence="3 4" key="1">
    <citation type="submission" date="2014-04" db="EMBL/GenBank/DDBJ databases">
        <authorList>
            <consortium name="DOE Joint Genome Institute"/>
            <person name="Kuo A."/>
            <person name="Kohler A."/>
            <person name="Jargeat P."/>
            <person name="Nagy L.G."/>
            <person name="Floudas D."/>
            <person name="Copeland A."/>
            <person name="Barry K.W."/>
            <person name="Cichocki N."/>
            <person name="Veneault-Fourrey C."/>
            <person name="LaButti K."/>
            <person name="Lindquist E.A."/>
            <person name="Lipzen A."/>
            <person name="Lundell T."/>
            <person name="Morin E."/>
            <person name="Murat C."/>
            <person name="Sun H."/>
            <person name="Tunlid A."/>
            <person name="Henrissat B."/>
            <person name="Grigoriev I.V."/>
            <person name="Hibbett D.S."/>
            <person name="Martin F."/>
            <person name="Nordberg H.P."/>
            <person name="Cantor M.N."/>
            <person name="Hua S.X."/>
        </authorList>
    </citation>
    <scope>NUCLEOTIDE SEQUENCE [LARGE SCALE GENOMIC DNA]</scope>
    <source>
        <strain evidence="3 4">Ve08.2h10</strain>
    </source>
</reference>
<dbReference type="InParanoid" id="A0A0D0DY88"/>
<dbReference type="OrthoDB" id="2685426at2759"/>
<keyword evidence="1" id="KW-0175">Coiled coil</keyword>
<feature type="coiled-coil region" evidence="1">
    <location>
        <begin position="401"/>
        <end position="470"/>
    </location>
</feature>
<feature type="compositionally biased region" description="Polar residues" evidence="2">
    <location>
        <begin position="172"/>
        <end position="182"/>
    </location>
</feature>
<evidence type="ECO:0000256" key="2">
    <source>
        <dbReference type="SAM" id="MobiDB-lite"/>
    </source>
</evidence>
<feature type="region of interest" description="Disordered" evidence="2">
    <location>
        <begin position="1"/>
        <end position="50"/>
    </location>
</feature>
<keyword evidence="4" id="KW-1185">Reference proteome</keyword>
<feature type="compositionally biased region" description="Polar residues" evidence="2">
    <location>
        <begin position="260"/>
        <end position="272"/>
    </location>
</feature>
<feature type="region of interest" description="Disordered" evidence="2">
    <location>
        <begin position="325"/>
        <end position="347"/>
    </location>
</feature>
<dbReference type="EMBL" id="KN825380">
    <property type="protein sequence ID" value="KIK91509.1"/>
    <property type="molecule type" value="Genomic_DNA"/>
</dbReference>
<evidence type="ECO:0000313" key="4">
    <source>
        <dbReference type="Proteomes" id="UP000054538"/>
    </source>
</evidence>
<reference evidence="4" key="2">
    <citation type="submission" date="2015-01" db="EMBL/GenBank/DDBJ databases">
        <title>Evolutionary Origins and Diversification of the Mycorrhizal Mutualists.</title>
        <authorList>
            <consortium name="DOE Joint Genome Institute"/>
            <consortium name="Mycorrhizal Genomics Consortium"/>
            <person name="Kohler A."/>
            <person name="Kuo A."/>
            <person name="Nagy L.G."/>
            <person name="Floudas D."/>
            <person name="Copeland A."/>
            <person name="Barry K.W."/>
            <person name="Cichocki N."/>
            <person name="Veneault-Fourrey C."/>
            <person name="LaButti K."/>
            <person name="Lindquist E.A."/>
            <person name="Lipzen A."/>
            <person name="Lundell T."/>
            <person name="Morin E."/>
            <person name="Murat C."/>
            <person name="Riley R."/>
            <person name="Ohm R."/>
            <person name="Sun H."/>
            <person name="Tunlid A."/>
            <person name="Henrissat B."/>
            <person name="Grigoriev I.V."/>
            <person name="Hibbett D.S."/>
            <person name="Martin F."/>
        </authorList>
    </citation>
    <scope>NUCLEOTIDE SEQUENCE [LARGE SCALE GENOMIC DNA]</scope>
    <source>
        <strain evidence="4">Ve08.2h10</strain>
    </source>
</reference>
<accession>A0A0D0DY88</accession>
<dbReference type="HOGENOM" id="CLU_381809_0_0_1"/>
<evidence type="ECO:0000256" key="1">
    <source>
        <dbReference type="SAM" id="Coils"/>
    </source>
</evidence>
<feature type="region of interest" description="Disordered" evidence="2">
    <location>
        <begin position="222"/>
        <end position="299"/>
    </location>
</feature>
<dbReference type="AlphaFoldDB" id="A0A0D0DY88"/>
<feature type="region of interest" description="Disordered" evidence="2">
    <location>
        <begin position="784"/>
        <end position="838"/>
    </location>
</feature>
<feature type="compositionally biased region" description="Polar residues" evidence="2">
    <location>
        <begin position="26"/>
        <end position="37"/>
    </location>
</feature>
<sequence length="838" mass="92408">MQRGNARPGPVNMDATSSDPIDHSGVTMTRPRNTDTSPGPAFGLGRATNIKNTNIPDYSSSNQLVLRWQVYRDPIGRRRLNSGYVGMGGGHKKKGKGKAREDPDLVDQVPEVKGGAKRRRGGIEVNATPGPSKRLRLGDYGGRATDFLDPFSPFAAPPLAFEPPYTVAESVAQSNARQTNGYSDLPRDLTPSLDGDEHETPLYQSLIDPSLCVQTPSQFVGNGLHRRRSRSEPPAFSMAPPLQLPHPPKCATSVRPASRNVPQSTTGPSSRAPSEGPSRASIETVPTRRHDRSVTPAASIQTLVGNRPNVKVPTHERLAQLQLGTKESTHEQCKPSGFSSTSCSQSPLNPLVRQPFLQPRDVEAGANGSEAKREKVVAAATTSASMIRSLVDSVAWCRSVLEVMSDNFAQSQEDMHAAQNEIKNLKVSNAKLKEHVKAHEEDITELQHVVELQEKALDHVANLLEDLKNKQLDPAVAKKAMNKATRNVKDNAFNILTIQYVVRKTFLHAMGIRTTNLLGTIIPLEDGQYWTYLFSRKAVVVRPNFEASWTENKEWAVKVAKYIRRKGTDVCPSYPADTLSGRSNTEIIKRLQAIFKTFKAQYRKLLDADPIRRVEAKMNGRRALRKIRKAKEQSGLHKKEPTLQDIKFDFMFTAAYQSTDESNDEGVLDPGTDSDGDNGAAMRPWTSCPPIYRSEEASLVLRAMAAFVRIREQVNAQRKSAKKGGAQKVGHTVIVGTQCERGLPRPGKKKIKIPCSMVSAAWLQENPDYDLPSLIVEDDEIALDREGTEDGGNTDSDDADMDGELEDDLGDMISSEKSSEEPSDEAEDFVHIPQSYWQ</sequence>
<dbReference type="Proteomes" id="UP000054538">
    <property type="component" value="Unassembled WGS sequence"/>
</dbReference>
<gene>
    <name evidence="3" type="ORF">PAXRUDRAFT_27019</name>
</gene>
<evidence type="ECO:0000313" key="3">
    <source>
        <dbReference type="EMBL" id="KIK91509.1"/>
    </source>
</evidence>
<proteinExistence type="predicted"/>
<feature type="region of interest" description="Disordered" evidence="2">
    <location>
        <begin position="172"/>
        <end position="200"/>
    </location>
</feature>
<name>A0A0D0DY88_9AGAM</name>
<organism evidence="3 4">
    <name type="scientific">Paxillus rubicundulus Ve08.2h10</name>
    <dbReference type="NCBI Taxonomy" id="930991"/>
    <lineage>
        <taxon>Eukaryota</taxon>
        <taxon>Fungi</taxon>
        <taxon>Dikarya</taxon>
        <taxon>Basidiomycota</taxon>
        <taxon>Agaricomycotina</taxon>
        <taxon>Agaricomycetes</taxon>
        <taxon>Agaricomycetidae</taxon>
        <taxon>Boletales</taxon>
        <taxon>Paxilineae</taxon>
        <taxon>Paxillaceae</taxon>
        <taxon>Paxillus</taxon>
    </lineage>
</organism>
<protein>
    <submittedName>
        <fullName evidence="3">Uncharacterized protein</fullName>
    </submittedName>
</protein>
<feature type="region of interest" description="Disordered" evidence="2">
    <location>
        <begin position="82"/>
        <end position="136"/>
    </location>
</feature>